<dbReference type="AlphaFoldDB" id="A0A6F8SNF3"/>
<organism evidence="2 3">
    <name type="scientific">Adlercreutzia hattorii</name>
    <dbReference type="NCBI Taxonomy" id="2707299"/>
    <lineage>
        <taxon>Bacteria</taxon>
        <taxon>Bacillati</taxon>
        <taxon>Actinomycetota</taxon>
        <taxon>Coriobacteriia</taxon>
        <taxon>Eggerthellales</taxon>
        <taxon>Eggerthellaceae</taxon>
        <taxon>Adlercreutzia</taxon>
    </lineage>
</organism>
<evidence type="ECO:0000259" key="1">
    <source>
        <dbReference type="Pfam" id="PF04015"/>
    </source>
</evidence>
<dbReference type="Proteomes" id="UP000501727">
    <property type="component" value="Chromosome"/>
</dbReference>
<gene>
    <name evidence="2" type="ORF">ADCFC_15730</name>
</gene>
<keyword evidence="3" id="KW-1185">Reference proteome</keyword>
<proteinExistence type="predicted"/>
<dbReference type="Pfam" id="PF04015">
    <property type="entry name" value="DUF362"/>
    <property type="match status" value="2"/>
</dbReference>
<reference evidence="3" key="1">
    <citation type="journal article" date="2020" name="Microbiol. Resour. Announc.">
        <title>Complete Genome Sequence of Adlercreutzia sp. Strain 8CFCBH1, a Potent Producer of Equol, Isolated from Healthy Japanese Feces.</title>
        <authorList>
            <person name="Ogata Y."/>
            <person name="Sakamoto M."/>
            <person name="Ohkuma M."/>
            <person name="Hattori M."/>
            <person name="Suda W."/>
        </authorList>
    </citation>
    <scope>NUCLEOTIDE SEQUENCE [LARGE SCALE GENOMIC DNA]</scope>
    <source>
        <strain evidence="3">8CFCBH1</strain>
    </source>
</reference>
<sequence length="465" mass="50566">MGLSESTVWLHEGLSSYEQVRKGYEAGLLDDIFGPLGALVSPGDRVVLKPNLVKEGHLLASEEWEQVITNPVVVECALREVLKALKGRGSVVIADAPQADADWLEIMRRTGLENVAEKWGRHYGVPVSCVDLREEYWIARNGVVVSAHKQFGDPLGYVSVDLGSSNSEYFDKPVKNYYGADYDTAETRRYHNETSNVYVFSRTVLSADVFINLPKMKTHKLAGMTGSLKNIVGACIVKNSLPHHTLGGPLEGGDQFAEESGRTNAEGFLKKMGGKLLSYKKPFFGYPIAIAKKWIGKSLGMGGSVVRNGSWYGNDTIWRAVVDLNKVLLYADAEGNMHKVPQRKYYAVIDGVVAGEGSGPLAPDRKETGVLFAGNNPVALDAAQAWLMGFDYRSIPSIVHGLEARGYGLFSGDYRDIALAGGSPGRTGMLAELDARSSFGFRPHFGWAGHVELVPGDQPSPGREG</sequence>
<accession>A0A6F8SNF3</accession>
<name>A0A6F8SNF3_9ACTN</name>
<dbReference type="InterPro" id="IPR007160">
    <property type="entry name" value="DUF362"/>
</dbReference>
<reference evidence="3" key="2">
    <citation type="submission" date="2020-03" db="EMBL/GenBank/DDBJ databases">
        <title>Complete Genome Sequence of Adlercreutzia sp. strain 8CFCBH1 Producing Equol, Isolated from Healthy Japanese Feces.</title>
        <authorList>
            <person name="Ogata Y."/>
            <person name="Sakamoto M."/>
            <person name="Ohkuma M."/>
            <person name="Hattori M."/>
            <person name="Suda W."/>
        </authorList>
    </citation>
    <scope>NUCLEOTIDE SEQUENCE [LARGE SCALE GENOMIC DNA]</scope>
    <source>
        <strain evidence="3">8CFCBH1</strain>
    </source>
</reference>
<evidence type="ECO:0000313" key="2">
    <source>
        <dbReference type="EMBL" id="BCA89076.1"/>
    </source>
</evidence>
<dbReference type="EMBL" id="AP022829">
    <property type="protein sequence ID" value="BCA89076.1"/>
    <property type="molecule type" value="Genomic_DNA"/>
</dbReference>
<dbReference type="KEGG" id="ahat:ADCFC_16950"/>
<protein>
    <recommendedName>
        <fullName evidence="1">DUF362 domain-containing protein</fullName>
    </recommendedName>
</protein>
<feature type="domain" description="DUF362" evidence="1">
    <location>
        <begin position="46"/>
        <end position="138"/>
    </location>
</feature>
<feature type="domain" description="DUF362" evidence="1">
    <location>
        <begin position="191"/>
        <end position="384"/>
    </location>
</feature>
<evidence type="ECO:0000313" key="3">
    <source>
        <dbReference type="Proteomes" id="UP000501727"/>
    </source>
</evidence>